<protein>
    <submittedName>
        <fullName evidence="2">Uncharacterized protein</fullName>
    </submittedName>
</protein>
<name>A0ABW3BES2_9ACTN</name>
<organism evidence="2 3">
    <name type="scientific">Streptomonospora algeriensis</name>
    <dbReference type="NCBI Taxonomy" id="995084"/>
    <lineage>
        <taxon>Bacteria</taxon>
        <taxon>Bacillati</taxon>
        <taxon>Actinomycetota</taxon>
        <taxon>Actinomycetes</taxon>
        <taxon>Streptosporangiales</taxon>
        <taxon>Nocardiopsidaceae</taxon>
        <taxon>Streptomonospora</taxon>
    </lineage>
</organism>
<sequence>MNPWAPPAETTPPPADDGLDDLRQALNAPIRALIAARPDLGHPAPTDGRAHDLAGV</sequence>
<comment type="caution">
    <text evidence="2">The sequence shown here is derived from an EMBL/GenBank/DDBJ whole genome shotgun (WGS) entry which is preliminary data.</text>
</comment>
<feature type="region of interest" description="Disordered" evidence="1">
    <location>
        <begin position="1"/>
        <end position="21"/>
    </location>
</feature>
<accession>A0ABW3BES2</accession>
<evidence type="ECO:0000256" key="1">
    <source>
        <dbReference type="SAM" id="MobiDB-lite"/>
    </source>
</evidence>
<feature type="region of interest" description="Disordered" evidence="1">
    <location>
        <begin position="36"/>
        <end position="56"/>
    </location>
</feature>
<proteinExistence type="predicted"/>
<gene>
    <name evidence="2" type="ORF">ACFQZU_05735</name>
</gene>
<evidence type="ECO:0000313" key="3">
    <source>
        <dbReference type="Proteomes" id="UP001596956"/>
    </source>
</evidence>
<feature type="compositionally biased region" description="Pro residues" evidence="1">
    <location>
        <begin position="1"/>
        <end position="15"/>
    </location>
</feature>
<keyword evidence="3" id="KW-1185">Reference proteome</keyword>
<evidence type="ECO:0000313" key="2">
    <source>
        <dbReference type="EMBL" id="MFD0800819.1"/>
    </source>
</evidence>
<dbReference type="Proteomes" id="UP001596956">
    <property type="component" value="Unassembled WGS sequence"/>
</dbReference>
<dbReference type="EMBL" id="JBHTHR010000104">
    <property type="protein sequence ID" value="MFD0800819.1"/>
    <property type="molecule type" value="Genomic_DNA"/>
</dbReference>
<reference evidence="3" key="1">
    <citation type="journal article" date="2019" name="Int. J. Syst. Evol. Microbiol.">
        <title>The Global Catalogue of Microorganisms (GCM) 10K type strain sequencing project: providing services to taxonomists for standard genome sequencing and annotation.</title>
        <authorList>
            <consortium name="The Broad Institute Genomics Platform"/>
            <consortium name="The Broad Institute Genome Sequencing Center for Infectious Disease"/>
            <person name="Wu L."/>
            <person name="Ma J."/>
        </authorList>
    </citation>
    <scope>NUCLEOTIDE SEQUENCE [LARGE SCALE GENOMIC DNA]</scope>
    <source>
        <strain evidence="3">CCUG 63369</strain>
    </source>
</reference>